<gene>
    <name evidence="2" type="ORF">E7Z57_23905</name>
</gene>
<organism evidence="2 3">
    <name type="scientific">Ralstonia solanacearum</name>
    <name type="common">Pseudomonas solanacearum</name>
    <dbReference type="NCBI Taxonomy" id="305"/>
    <lineage>
        <taxon>Bacteria</taxon>
        <taxon>Pseudomonadati</taxon>
        <taxon>Pseudomonadota</taxon>
        <taxon>Betaproteobacteria</taxon>
        <taxon>Burkholderiales</taxon>
        <taxon>Burkholderiaceae</taxon>
        <taxon>Ralstonia</taxon>
        <taxon>Ralstonia solanacearum species complex</taxon>
    </lineage>
</organism>
<feature type="compositionally biased region" description="Polar residues" evidence="1">
    <location>
        <begin position="37"/>
        <end position="47"/>
    </location>
</feature>
<feature type="compositionally biased region" description="Basic and acidic residues" evidence="1">
    <location>
        <begin position="16"/>
        <end position="32"/>
    </location>
</feature>
<evidence type="ECO:0000256" key="1">
    <source>
        <dbReference type="SAM" id="MobiDB-lite"/>
    </source>
</evidence>
<geneLocation type="plasmid" evidence="3">
    <name>puw386</name>
</geneLocation>
<evidence type="ECO:0000313" key="2">
    <source>
        <dbReference type="EMBL" id="QCX52008.1"/>
    </source>
</evidence>
<dbReference type="EMBL" id="CP039340">
    <property type="protein sequence ID" value="QCX52008.1"/>
    <property type="molecule type" value="Genomic_DNA"/>
</dbReference>
<proteinExistence type="predicted"/>
<accession>A0AA92IGJ5</accession>
<evidence type="ECO:0000313" key="3">
    <source>
        <dbReference type="Proteomes" id="UP000310553"/>
    </source>
</evidence>
<feature type="compositionally biased region" description="Polar residues" evidence="1">
    <location>
        <begin position="56"/>
        <end position="66"/>
    </location>
</feature>
<name>A0AA92IGJ5_RALSL</name>
<keyword evidence="2" id="KW-0614">Plasmid</keyword>
<feature type="region of interest" description="Disordered" evidence="1">
    <location>
        <begin position="14"/>
        <end position="75"/>
    </location>
</feature>
<protein>
    <submittedName>
        <fullName evidence="2">Uncharacterized protein</fullName>
    </submittedName>
</protein>
<reference evidence="2 3" key="1">
    <citation type="submission" date="2019-04" db="EMBL/GenBank/DDBJ databases">
        <title>Complete Genome of UW386 and Higher Quality Genome of UW700.</title>
        <authorList>
            <person name="Jacobs J."/>
            <person name="Perez A."/>
            <person name="Steidl O."/>
            <person name="Allen C."/>
        </authorList>
    </citation>
    <scope>NUCLEOTIDE SEQUENCE [LARGE SCALE GENOMIC DNA]</scope>
    <source>
        <strain evidence="2 3">UW386</strain>
        <plasmid evidence="3">puw386</plasmid>
    </source>
</reference>
<dbReference type="AlphaFoldDB" id="A0AA92IGJ5"/>
<dbReference type="Proteomes" id="UP000310553">
    <property type="component" value="Plasmid pUW386"/>
</dbReference>
<sequence length="75" mass="7971">MLCKLLKNDVIMPAKSSEDIRRSSETLSRRVADASPGSGTNLNTHTSPFLPDYPQESASSSPTNQGGIPLDTPPS</sequence>